<dbReference type="Pfam" id="PF10988">
    <property type="entry name" value="DUF2807"/>
    <property type="match status" value="1"/>
</dbReference>
<sequence>MKKILFLWVWLPLLSINAQDVVTKNIGDFTELKVFDKISVTLVESDENKVEITGIKRREVDVILKDDLLKIRMFVDNIWDNNNTKVTVYYKQIEKIDANEGARIIAQDVIKSRDLDIRAQEGGKVIGKVDANFVYGKAVTGGEIDLEGEAKEQEIIINSGGQYYASELESNEVQVRVSAGGTAEVFARKYIKANTNAGGTIRIFGNPTEMDTQKLLGGKIIEVN</sequence>
<dbReference type="OrthoDB" id="704821at2"/>
<dbReference type="Gene3D" id="2.160.20.120">
    <property type="match status" value="1"/>
</dbReference>
<dbReference type="STRING" id="570521.SAMN04488508_104216"/>
<organism evidence="3 4">
    <name type="scientific">Aquimarina spongiae</name>
    <dbReference type="NCBI Taxonomy" id="570521"/>
    <lineage>
        <taxon>Bacteria</taxon>
        <taxon>Pseudomonadati</taxon>
        <taxon>Bacteroidota</taxon>
        <taxon>Flavobacteriia</taxon>
        <taxon>Flavobacteriales</taxon>
        <taxon>Flavobacteriaceae</taxon>
        <taxon>Aquimarina</taxon>
    </lineage>
</organism>
<evidence type="ECO:0000259" key="2">
    <source>
        <dbReference type="Pfam" id="PF10988"/>
    </source>
</evidence>
<feature type="signal peptide" evidence="1">
    <location>
        <begin position="1"/>
        <end position="18"/>
    </location>
</feature>
<dbReference type="RefSeq" id="WP_073316039.1">
    <property type="nucleotide sequence ID" value="NZ_FQYP01000004.1"/>
</dbReference>
<dbReference type="InterPro" id="IPR021255">
    <property type="entry name" value="DUF2807"/>
</dbReference>
<reference evidence="4" key="1">
    <citation type="submission" date="2016-11" db="EMBL/GenBank/DDBJ databases">
        <authorList>
            <person name="Varghese N."/>
            <person name="Submissions S."/>
        </authorList>
    </citation>
    <scope>NUCLEOTIDE SEQUENCE [LARGE SCALE GENOMIC DNA]</scope>
    <source>
        <strain evidence="4">DSM 22623</strain>
    </source>
</reference>
<protein>
    <submittedName>
        <fullName evidence="3">Putative auto-transporter adhesin, head GIN domain</fullName>
    </submittedName>
</protein>
<evidence type="ECO:0000256" key="1">
    <source>
        <dbReference type="SAM" id="SignalP"/>
    </source>
</evidence>
<keyword evidence="4" id="KW-1185">Reference proteome</keyword>
<feature type="domain" description="Putative auto-transporter adhesin head GIN" evidence="2">
    <location>
        <begin position="28"/>
        <end position="207"/>
    </location>
</feature>
<feature type="chain" id="PRO_5012432202" evidence="1">
    <location>
        <begin position="19"/>
        <end position="224"/>
    </location>
</feature>
<proteinExistence type="predicted"/>
<evidence type="ECO:0000313" key="3">
    <source>
        <dbReference type="EMBL" id="SHI95477.1"/>
    </source>
</evidence>
<dbReference type="Proteomes" id="UP000184432">
    <property type="component" value="Unassembled WGS sequence"/>
</dbReference>
<name>A0A1M6FCS0_9FLAO</name>
<keyword evidence="1" id="KW-0732">Signal</keyword>
<dbReference type="AlphaFoldDB" id="A0A1M6FCS0"/>
<dbReference type="EMBL" id="FQYP01000004">
    <property type="protein sequence ID" value="SHI95477.1"/>
    <property type="molecule type" value="Genomic_DNA"/>
</dbReference>
<evidence type="ECO:0000313" key="4">
    <source>
        <dbReference type="Proteomes" id="UP000184432"/>
    </source>
</evidence>
<accession>A0A1M6FCS0</accession>
<gene>
    <name evidence="3" type="ORF">SAMN04488508_104216</name>
</gene>